<evidence type="ECO:0000256" key="1">
    <source>
        <dbReference type="ARBA" id="ARBA00008315"/>
    </source>
</evidence>
<feature type="region of interest" description="Disordered" evidence="2">
    <location>
        <begin position="480"/>
        <end position="501"/>
    </location>
</feature>
<dbReference type="GO" id="GO:0001522">
    <property type="term" value="P:pseudouridine synthesis"/>
    <property type="evidence" value="ECO:0007669"/>
    <property type="project" value="InterPro"/>
</dbReference>
<accession>A0A812QWD4</accession>
<dbReference type="SUPFAM" id="SSF55120">
    <property type="entry name" value="Pseudouridine synthase"/>
    <property type="match status" value="1"/>
</dbReference>
<name>A0A812QWD4_9DINO</name>
<evidence type="ECO:0000313" key="4">
    <source>
        <dbReference type="EMBL" id="CAE7406698.1"/>
    </source>
</evidence>
<dbReference type="Pfam" id="PF00849">
    <property type="entry name" value="PseudoU_synth_2"/>
    <property type="match status" value="1"/>
</dbReference>
<evidence type="ECO:0000259" key="3">
    <source>
        <dbReference type="Pfam" id="PF00849"/>
    </source>
</evidence>
<reference evidence="4" key="1">
    <citation type="submission" date="2021-02" db="EMBL/GenBank/DDBJ databases">
        <authorList>
            <person name="Dougan E. K."/>
            <person name="Rhodes N."/>
            <person name="Thang M."/>
            <person name="Chan C."/>
        </authorList>
    </citation>
    <scope>NUCLEOTIDE SEQUENCE</scope>
</reference>
<gene>
    <name evidence="4" type="primary">rluC</name>
    <name evidence="4" type="ORF">SNAT2548_LOCUS22125</name>
</gene>
<dbReference type="EMBL" id="CAJNDS010002275">
    <property type="protein sequence ID" value="CAE7406698.1"/>
    <property type="molecule type" value="Genomic_DNA"/>
</dbReference>
<comment type="similarity">
    <text evidence="1">Belongs to the CFAP97 family.</text>
</comment>
<dbReference type="PANTHER" id="PTHR33768:SF3">
    <property type="entry name" value="MIP11318P"/>
    <property type="match status" value="1"/>
</dbReference>
<dbReference type="AlphaFoldDB" id="A0A812QWD4"/>
<evidence type="ECO:0000256" key="2">
    <source>
        <dbReference type="SAM" id="MobiDB-lite"/>
    </source>
</evidence>
<evidence type="ECO:0000313" key="5">
    <source>
        <dbReference type="Proteomes" id="UP000604046"/>
    </source>
</evidence>
<feature type="domain" description="Pseudouridine synthase RsuA/RluA-like" evidence="3">
    <location>
        <begin position="222"/>
        <end position="338"/>
    </location>
</feature>
<protein>
    <submittedName>
        <fullName evidence="4">RluC protein</fullName>
    </submittedName>
</protein>
<comment type="caution">
    <text evidence="4">The sequence shown here is derived from an EMBL/GenBank/DDBJ whole genome shotgun (WGS) entry which is preliminary data.</text>
</comment>
<proteinExistence type="inferred from homology"/>
<keyword evidence="5" id="KW-1185">Reference proteome</keyword>
<dbReference type="GO" id="GO:0003723">
    <property type="term" value="F:RNA binding"/>
    <property type="evidence" value="ECO:0007669"/>
    <property type="project" value="InterPro"/>
</dbReference>
<dbReference type="OrthoDB" id="424794at2759"/>
<dbReference type="Pfam" id="PF13879">
    <property type="entry name" value="Hmw_CFAP97"/>
    <property type="match status" value="1"/>
</dbReference>
<dbReference type="InterPro" id="IPR029488">
    <property type="entry name" value="Hmw/CFAP97"/>
</dbReference>
<dbReference type="InterPro" id="IPR020103">
    <property type="entry name" value="PsdUridine_synth_cat_dom_sf"/>
</dbReference>
<dbReference type="CDD" id="cd02869">
    <property type="entry name" value="PseudoU_synth_RluA_like"/>
    <property type="match status" value="1"/>
</dbReference>
<sequence>MVEGQSLSQMLGSQGAEIHTEMKPQNVSNGAWTSATLQPSGAPVTDMLAQTAVQILNELDLQGSANMAWTLSTMLLADSFTFLPLSDRLLCSPLLDIRIDWDHVANELTHICQLAWAFSFASCLSHKLGQRLNHLLIGVGERLDSDGPPDYMVDPQGLPSSHGVSESAHMLPRLVVDLQGISVVFKPPYWEVDAKGKLSGSRLYLSNYMQGSYPSSRVVRMAAFEYGFIHRLDIPSSGLVLAGTSFRGLAALQWQMHTYSISREYVVLLAGTWPTTVQKVVAKVQDFFVGHSSVSSDGRPADTRVKGVLHASGCDGRLTLVCISICTGRKHQIRVHVQWQGHPTVTDEKYSHRTIVVSSAMQGEDLPATLYRKRQAANCFLYVFPFNTFIMKSVDKCVFSRAVANKACAARVRKREQEMLRSRIRNVKPQIDTRPPESMGLDHVRNNLKREQLLEERYHAIDRDNRILLQKMSDIMKTPSVKSGLGAQSSPSSLTRDARKAELSRITQENLSILKRIQQAQPVYNHVEWDDSYRRSLTYLRRYWKLWSNVEPVCCPSSQTAWQVTSVRSH</sequence>
<dbReference type="InterPro" id="IPR006145">
    <property type="entry name" value="PsdUridine_synth_RsuA/RluA"/>
</dbReference>
<feature type="compositionally biased region" description="Polar residues" evidence="2">
    <location>
        <begin position="486"/>
        <end position="495"/>
    </location>
</feature>
<organism evidence="4 5">
    <name type="scientific">Symbiodinium natans</name>
    <dbReference type="NCBI Taxonomy" id="878477"/>
    <lineage>
        <taxon>Eukaryota</taxon>
        <taxon>Sar</taxon>
        <taxon>Alveolata</taxon>
        <taxon>Dinophyceae</taxon>
        <taxon>Suessiales</taxon>
        <taxon>Symbiodiniaceae</taxon>
        <taxon>Symbiodinium</taxon>
    </lineage>
</organism>
<dbReference type="Proteomes" id="UP000604046">
    <property type="component" value="Unassembled WGS sequence"/>
</dbReference>
<dbReference type="Gene3D" id="3.30.2350.10">
    <property type="entry name" value="Pseudouridine synthase"/>
    <property type="match status" value="1"/>
</dbReference>
<dbReference type="GO" id="GO:0009982">
    <property type="term" value="F:pseudouridine synthase activity"/>
    <property type="evidence" value="ECO:0007669"/>
    <property type="project" value="InterPro"/>
</dbReference>
<dbReference type="PANTHER" id="PTHR33768">
    <property type="entry name" value="MIP11318P"/>
    <property type="match status" value="1"/>
</dbReference>
<dbReference type="InterPro" id="IPR038792">
    <property type="entry name" value="CFAP97D1/2"/>
</dbReference>